<evidence type="ECO:0000256" key="5">
    <source>
        <dbReference type="ARBA" id="ARBA00023136"/>
    </source>
</evidence>
<evidence type="ECO:0000313" key="7">
    <source>
        <dbReference type="EMBL" id="AIF67901.1"/>
    </source>
</evidence>
<dbReference type="Gene3D" id="1.10.3730.20">
    <property type="match status" value="1"/>
</dbReference>
<dbReference type="GO" id="GO:0005886">
    <property type="term" value="C:plasma membrane"/>
    <property type="evidence" value="ECO:0007669"/>
    <property type="project" value="UniProtKB-SubCell"/>
</dbReference>
<feature type="transmembrane region" description="Helical" evidence="6">
    <location>
        <begin position="44"/>
        <end position="64"/>
    </location>
</feature>
<keyword evidence="3 6" id="KW-0812">Transmembrane</keyword>
<dbReference type="RefSeq" id="WP_038564150.1">
    <property type="nucleotide sequence ID" value="NZ_CP008876.1"/>
</dbReference>
<feature type="transmembrane region" description="Helical" evidence="6">
    <location>
        <begin position="97"/>
        <end position="115"/>
    </location>
</feature>
<evidence type="ECO:0000313" key="8">
    <source>
        <dbReference type="Proteomes" id="UP000027980"/>
    </source>
</evidence>
<evidence type="ECO:0000256" key="6">
    <source>
        <dbReference type="SAM" id="Phobius"/>
    </source>
</evidence>
<comment type="subcellular location">
    <subcellularLocation>
        <location evidence="1">Cell membrane</location>
        <topology evidence="1">Multi-pass membrane protein</topology>
    </subcellularLocation>
</comment>
<accession>A0A075LP49</accession>
<keyword evidence="4 6" id="KW-1133">Transmembrane helix</keyword>
<protein>
    <submittedName>
        <fullName evidence="7">Membrane protein</fullName>
    </submittedName>
</protein>
<sequence length="118" mass="12491">MENTQTQHNSHNKQKLGIALILLSAVCTSVGQLLWKIADGEINIPLLIGCACYGAGAVTMMIAFRFGKLSVLHPMLSLGYVFALVMGSIFLDEHISAMHIIGTALIIVGAILIGGGKN</sequence>
<dbReference type="HOGENOM" id="CLU_131462_6_0_9"/>
<dbReference type="Proteomes" id="UP000027980">
    <property type="component" value="Chromosome"/>
</dbReference>
<gene>
    <name evidence="7" type="ORF">GZ22_15480</name>
</gene>
<dbReference type="PANTHER" id="PTHR30561:SF9">
    <property type="entry name" value="4-AMINO-4-DEOXY-L-ARABINOSE-PHOSPHOUNDECAPRENOL FLIPPASE SUBUNIT ARNF-RELATED"/>
    <property type="match status" value="1"/>
</dbReference>
<dbReference type="PANTHER" id="PTHR30561">
    <property type="entry name" value="SMR FAMILY PROTON-DEPENDENT DRUG EFFLUX TRANSPORTER SUGE"/>
    <property type="match status" value="1"/>
</dbReference>
<feature type="transmembrane region" description="Helical" evidence="6">
    <location>
        <begin position="16"/>
        <end position="38"/>
    </location>
</feature>
<dbReference type="KEGG" id="tap:GZ22_15480"/>
<dbReference type="OrthoDB" id="3732386at2"/>
<proteinExistence type="predicted"/>
<evidence type="ECO:0000256" key="1">
    <source>
        <dbReference type="ARBA" id="ARBA00004651"/>
    </source>
</evidence>
<dbReference type="EMBL" id="CP008876">
    <property type="protein sequence ID" value="AIF67901.1"/>
    <property type="molecule type" value="Genomic_DNA"/>
</dbReference>
<feature type="transmembrane region" description="Helical" evidence="6">
    <location>
        <begin position="71"/>
        <end position="91"/>
    </location>
</feature>
<evidence type="ECO:0000256" key="4">
    <source>
        <dbReference type="ARBA" id="ARBA00022989"/>
    </source>
</evidence>
<evidence type="ECO:0000256" key="2">
    <source>
        <dbReference type="ARBA" id="ARBA00022475"/>
    </source>
</evidence>
<keyword evidence="2" id="KW-1003">Cell membrane</keyword>
<name>A0A075LP49_9BACI</name>
<dbReference type="GeneID" id="34223290"/>
<dbReference type="SUPFAM" id="SSF103481">
    <property type="entry name" value="Multidrug resistance efflux transporter EmrE"/>
    <property type="match status" value="1"/>
</dbReference>
<dbReference type="AlphaFoldDB" id="A0A075LP49"/>
<dbReference type="InterPro" id="IPR037185">
    <property type="entry name" value="EmrE-like"/>
</dbReference>
<reference evidence="7 8" key="1">
    <citation type="submission" date="2014-07" db="EMBL/GenBank/DDBJ databases">
        <title>Complete genome sequence of a moderately halophilic bacterium Terribacillus aidingensis MP602, isolated from Cryptomeria fortunei in Tianmu mountain in China.</title>
        <authorList>
            <person name="Wang Y."/>
            <person name="Lu P."/>
            <person name="Zhang L."/>
        </authorList>
    </citation>
    <scope>NUCLEOTIDE SEQUENCE [LARGE SCALE GENOMIC DNA]</scope>
    <source>
        <strain evidence="7 8">MP602</strain>
    </source>
</reference>
<organism evidence="7 8">
    <name type="scientific">Terribacillus saccharophilus</name>
    <dbReference type="NCBI Taxonomy" id="361277"/>
    <lineage>
        <taxon>Bacteria</taxon>
        <taxon>Bacillati</taxon>
        <taxon>Bacillota</taxon>
        <taxon>Bacilli</taxon>
        <taxon>Bacillales</taxon>
        <taxon>Bacillaceae</taxon>
        <taxon>Terribacillus</taxon>
    </lineage>
</organism>
<dbReference type="InterPro" id="IPR000390">
    <property type="entry name" value="Small_drug/metabolite_transptr"/>
</dbReference>
<evidence type="ECO:0000256" key="3">
    <source>
        <dbReference type="ARBA" id="ARBA00022692"/>
    </source>
</evidence>
<keyword evidence="5 6" id="KW-0472">Membrane</keyword>
<dbReference type="GO" id="GO:0022857">
    <property type="term" value="F:transmembrane transporter activity"/>
    <property type="evidence" value="ECO:0007669"/>
    <property type="project" value="InterPro"/>
</dbReference>